<keyword evidence="1" id="KW-0732">Signal</keyword>
<dbReference type="Proteomes" id="UP000305675">
    <property type="component" value="Unassembled WGS sequence"/>
</dbReference>
<feature type="signal peptide" evidence="1">
    <location>
        <begin position="1"/>
        <end position="21"/>
    </location>
</feature>
<evidence type="ECO:0000259" key="2">
    <source>
        <dbReference type="Pfam" id="PF17680"/>
    </source>
</evidence>
<accession>A0A4U1BRC5</accession>
<dbReference type="InterPro" id="IPR041215">
    <property type="entry name" value="FlgO_dom"/>
</dbReference>
<proteinExistence type="predicted"/>
<organism evidence="3 4">
    <name type="scientific">Ferrimonas aestuarii</name>
    <dbReference type="NCBI Taxonomy" id="2569539"/>
    <lineage>
        <taxon>Bacteria</taxon>
        <taxon>Pseudomonadati</taxon>
        <taxon>Pseudomonadota</taxon>
        <taxon>Gammaproteobacteria</taxon>
        <taxon>Alteromonadales</taxon>
        <taxon>Ferrimonadaceae</taxon>
        <taxon>Ferrimonas</taxon>
    </lineage>
</organism>
<gene>
    <name evidence="3" type="ORF">FCL42_00125</name>
</gene>
<feature type="domain" description="FlgO" evidence="2">
    <location>
        <begin position="45"/>
        <end position="171"/>
    </location>
</feature>
<dbReference type="OrthoDB" id="6116374at2"/>
<dbReference type="AlphaFoldDB" id="A0A4U1BRC5"/>
<feature type="chain" id="PRO_5020301949" description="FlgO domain-containing protein" evidence="1">
    <location>
        <begin position="22"/>
        <end position="206"/>
    </location>
</feature>
<evidence type="ECO:0000313" key="4">
    <source>
        <dbReference type="Proteomes" id="UP000305675"/>
    </source>
</evidence>
<keyword evidence="4" id="KW-1185">Reference proteome</keyword>
<name>A0A4U1BRC5_9GAMM</name>
<dbReference type="InterPro" id="IPR014549">
    <property type="entry name" value="FlgO"/>
</dbReference>
<comment type="caution">
    <text evidence="3">The sequence shown here is derived from an EMBL/GenBank/DDBJ whole genome shotgun (WGS) entry which is preliminary data.</text>
</comment>
<reference evidence="3 4" key="1">
    <citation type="submission" date="2019-04" db="EMBL/GenBank/DDBJ databases">
        <authorList>
            <person name="Hwang J.C."/>
        </authorList>
    </citation>
    <scope>NUCLEOTIDE SEQUENCE [LARGE SCALE GENOMIC DNA]</scope>
    <source>
        <strain evidence="3 4">IMCC35002</strain>
    </source>
</reference>
<protein>
    <recommendedName>
        <fullName evidence="2">FlgO domain-containing protein</fullName>
    </recommendedName>
</protein>
<evidence type="ECO:0000256" key="1">
    <source>
        <dbReference type="SAM" id="SignalP"/>
    </source>
</evidence>
<dbReference type="EMBL" id="SWCJ01000001">
    <property type="protein sequence ID" value="TKB58207.1"/>
    <property type="molecule type" value="Genomic_DNA"/>
</dbReference>
<dbReference type="Pfam" id="PF17680">
    <property type="entry name" value="FlgO"/>
    <property type="match status" value="1"/>
</dbReference>
<sequence>MRLSLSILLLCLVGCASQTQQTDTSYEVSGKGLPHSNAVIHLSQRIAADIEANHDLLNKSQLIAVTTPVWLEDYQLSGQLPRQLGDGLIAALHQRGFNLTELNSSQQIRISEQGNLILSRDFTQLQSNLPVSEVLIATLSKNSDGVIVNTRLVNISNNRVSASSQAFMPWEQSSGLLKDSETVRMQQGRLYRDQTRGTGPVEEVTP</sequence>
<dbReference type="PIRSF" id="PIRSF028688">
    <property type="entry name" value="UCP_imp_028688"/>
    <property type="match status" value="1"/>
</dbReference>
<evidence type="ECO:0000313" key="3">
    <source>
        <dbReference type="EMBL" id="TKB58207.1"/>
    </source>
</evidence>
<dbReference type="RefSeq" id="WP_136861355.1">
    <property type="nucleotide sequence ID" value="NZ_SWCJ01000001.1"/>
</dbReference>